<dbReference type="EMBL" id="JAEDAL010000002">
    <property type="protein sequence ID" value="MBH9552401.1"/>
    <property type="molecule type" value="Genomic_DNA"/>
</dbReference>
<dbReference type="Proteomes" id="UP000620139">
    <property type="component" value="Unassembled WGS sequence"/>
</dbReference>
<name>A0A931IVN1_9BURK</name>
<sequence>MALAGLIYTHYPQAAGTRLAQVHFWLHNLGLPVFMGGLALFLLGNTWAGPLLGIGSTVVWLSLVLFAVNLWRSLR</sequence>
<keyword evidence="1" id="KW-1133">Transmembrane helix</keyword>
<proteinExistence type="predicted"/>
<keyword evidence="1" id="KW-0472">Membrane</keyword>
<feature type="transmembrane region" description="Helical" evidence="1">
    <location>
        <begin position="24"/>
        <end position="44"/>
    </location>
</feature>
<keyword evidence="1" id="KW-0812">Transmembrane</keyword>
<evidence type="ECO:0000313" key="3">
    <source>
        <dbReference type="Proteomes" id="UP000620139"/>
    </source>
</evidence>
<feature type="transmembrane region" description="Helical" evidence="1">
    <location>
        <begin position="50"/>
        <end position="71"/>
    </location>
</feature>
<reference evidence="2" key="1">
    <citation type="submission" date="2020-12" db="EMBL/GenBank/DDBJ databases">
        <title>The genome sequence of Inhella sp. 4Y17.</title>
        <authorList>
            <person name="Liu Y."/>
        </authorList>
    </citation>
    <scope>NUCLEOTIDE SEQUENCE</scope>
    <source>
        <strain evidence="2">4Y10</strain>
    </source>
</reference>
<gene>
    <name evidence="2" type="ORF">I7X43_05995</name>
</gene>
<organism evidence="2 3">
    <name type="scientific">Inhella gelatinilytica</name>
    <dbReference type="NCBI Taxonomy" id="2795030"/>
    <lineage>
        <taxon>Bacteria</taxon>
        <taxon>Pseudomonadati</taxon>
        <taxon>Pseudomonadota</taxon>
        <taxon>Betaproteobacteria</taxon>
        <taxon>Burkholderiales</taxon>
        <taxon>Sphaerotilaceae</taxon>
        <taxon>Inhella</taxon>
    </lineage>
</organism>
<dbReference type="AlphaFoldDB" id="A0A931IVN1"/>
<evidence type="ECO:0000256" key="1">
    <source>
        <dbReference type="SAM" id="Phobius"/>
    </source>
</evidence>
<accession>A0A931IVN1</accession>
<evidence type="ECO:0008006" key="4">
    <source>
        <dbReference type="Google" id="ProtNLM"/>
    </source>
</evidence>
<protein>
    <recommendedName>
        <fullName evidence="4">Cytochrome-c oxidase</fullName>
    </recommendedName>
</protein>
<keyword evidence="3" id="KW-1185">Reference proteome</keyword>
<comment type="caution">
    <text evidence="2">The sequence shown here is derived from an EMBL/GenBank/DDBJ whole genome shotgun (WGS) entry which is preliminary data.</text>
</comment>
<evidence type="ECO:0000313" key="2">
    <source>
        <dbReference type="EMBL" id="MBH9552401.1"/>
    </source>
</evidence>